<gene>
    <name evidence="11" type="ORF">NTH_02636</name>
</gene>
<evidence type="ECO:0000256" key="4">
    <source>
        <dbReference type="ARBA" id="ARBA00022519"/>
    </source>
</evidence>
<proteinExistence type="inferred from homology"/>
<keyword evidence="12" id="KW-1185">Reference proteome</keyword>
<dbReference type="InterPro" id="IPR055348">
    <property type="entry name" value="DctQ"/>
</dbReference>
<accession>A0ABY5MLX5</accession>
<comment type="subunit">
    <text evidence="9">The complex comprises the extracytoplasmic solute receptor protein and the two transmembrane proteins.</text>
</comment>
<feature type="transmembrane region" description="Helical" evidence="9">
    <location>
        <begin position="12"/>
        <end position="36"/>
    </location>
</feature>
<evidence type="ECO:0000313" key="12">
    <source>
        <dbReference type="Proteomes" id="UP001342418"/>
    </source>
</evidence>
<evidence type="ECO:0000256" key="1">
    <source>
        <dbReference type="ARBA" id="ARBA00004429"/>
    </source>
</evidence>
<dbReference type="PANTHER" id="PTHR35011">
    <property type="entry name" value="2,3-DIKETO-L-GULONATE TRAP TRANSPORTER SMALL PERMEASE PROTEIN YIAM"/>
    <property type="match status" value="1"/>
</dbReference>
<evidence type="ECO:0000256" key="7">
    <source>
        <dbReference type="ARBA" id="ARBA00023136"/>
    </source>
</evidence>
<keyword evidence="6 9" id="KW-1133">Transmembrane helix</keyword>
<keyword evidence="5 9" id="KW-0812">Transmembrane</keyword>
<evidence type="ECO:0000256" key="6">
    <source>
        <dbReference type="ARBA" id="ARBA00022989"/>
    </source>
</evidence>
<evidence type="ECO:0000256" key="2">
    <source>
        <dbReference type="ARBA" id="ARBA00022448"/>
    </source>
</evidence>
<comment type="similarity">
    <text evidence="8 9">Belongs to the TRAP transporter small permease family.</text>
</comment>
<keyword evidence="7 9" id="KW-0472">Membrane</keyword>
<sequence>MKRSLAIYAGLIDRFSVFIGQACSILLFTCIAVSAWEVVMRYGFDRPTVWTIELAMALCASAWVLSVGYVTQRNRHISITMLELLVGPRVWRLFRLFQMLISIGAIFVLLLALWDPAVKALSRVEHSGTAMNSIQPTILKVLLAIGCVLYLLQLLANVIHWAQGTESEVDGGH</sequence>
<evidence type="ECO:0000259" key="10">
    <source>
        <dbReference type="Pfam" id="PF04290"/>
    </source>
</evidence>
<dbReference type="PANTHER" id="PTHR35011:SF4">
    <property type="entry name" value="SLL1102 PROTEIN"/>
    <property type="match status" value="1"/>
</dbReference>
<reference evidence="11 12" key="1">
    <citation type="submission" date="2018-07" db="EMBL/GenBank/DDBJ databases">
        <title>Genome sequence of Nitratireductor thuwali#1536.</title>
        <authorList>
            <person name="Michoud G."/>
            <person name="Merlino G."/>
            <person name="Sefrji F.O."/>
            <person name="Daffonchio D."/>
        </authorList>
    </citation>
    <scope>NUCLEOTIDE SEQUENCE [LARGE SCALE GENOMIC DNA]</scope>
    <source>
        <strain evidence="12">Nit1536</strain>
    </source>
</reference>
<protein>
    <recommendedName>
        <fullName evidence="9">TRAP transporter small permease protein</fullName>
    </recommendedName>
</protein>
<feature type="transmembrane region" description="Helical" evidence="9">
    <location>
        <begin position="134"/>
        <end position="152"/>
    </location>
</feature>
<feature type="transmembrane region" description="Helical" evidence="9">
    <location>
        <begin position="93"/>
        <end position="114"/>
    </location>
</feature>
<dbReference type="RefSeq" id="WP_338530414.1">
    <property type="nucleotide sequence ID" value="NZ_CP030941.1"/>
</dbReference>
<feature type="transmembrane region" description="Helical" evidence="9">
    <location>
        <begin position="48"/>
        <end position="72"/>
    </location>
</feature>
<evidence type="ECO:0000256" key="9">
    <source>
        <dbReference type="RuleBase" id="RU369079"/>
    </source>
</evidence>
<keyword evidence="4 9" id="KW-0997">Cell inner membrane</keyword>
<organism evidence="11 12">
    <name type="scientific">Nitratireductor thuwali</name>
    <dbReference type="NCBI Taxonomy" id="2267699"/>
    <lineage>
        <taxon>Bacteria</taxon>
        <taxon>Pseudomonadati</taxon>
        <taxon>Pseudomonadota</taxon>
        <taxon>Alphaproteobacteria</taxon>
        <taxon>Hyphomicrobiales</taxon>
        <taxon>Phyllobacteriaceae</taxon>
        <taxon>Nitratireductor</taxon>
    </lineage>
</organism>
<feature type="domain" description="Tripartite ATP-independent periplasmic transporters DctQ component" evidence="10">
    <location>
        <begin position="31"/>
        <end position="163"/>
    </location>
</feature>
<dbReference type="InterPro" id="IPR007387">
    <property type="entry name" value="TRAP_DctQ"/>
</dbReference>
<keyword evidence="2 9" id="KW-0813">Transport</keyword>
<comment type="subcellular location">
    <subcellularLocation>
        <location evidence="1 9">Cell inner membrane</location>
        <topology evidence="1 9">Multi-pass membrane protein</topology>
    </subcellularLocation>
</comment>
<evidence type="ECO:0000313" key="11">
    <source>
        <dbReference type="EMBL" id="UUP18156.1"/>
    </source>
</evidence>
<dbReference type="EMBL" id="CP030941">
    <property type="protein sequence ID" value="UUP18156.1"/>
    <property type="molecule type" value="Genomic_DNA"/>
</dbReference>
<dbReference type="Proteomes" id="UP001342418">
    <property type="component" value="Chromosome"/>
</dbReference>
<evidence type="ECO:0000256" key="8">
    <source>
        <dbReference type="ARBA" id="ARBA00038436"/>
    </source>
</evidence>
<name>A0ABY5MLX5_9HYPH</name>
<keyword evidence="3" id="KW-1003">Cell membrane</keyword>
<dbReference type="Pfam" id="PF04290">
    <property type="entry name" value="DctQ"/>
    <property type="match status" value="1"/>
</dbReference>
<evidence type="ECO:0000256" key="5">
    <source>
        <dbReference type="ARBA" id="ARBA00022692"/>
    </source>
</evidence>
<evidence type="ECO:0000256" key="3">
    <source>
        <dbReference type="ARBA" id="ARBA00022475"/>
    </source>
</evidence>
<comment type="function">
    <text evidence="9">Part of the tripartite ATP-independent periplasmic (TRAP) transport system.</text>
</comment>